<dbReference type="EMBL" id="CM029045">
    <property type="protein sequence ID" value="KAG2594967.1"/>
    <property type="molecule type" value="Genomic_DNA"/>
</dbReference>
<keyword evidence="3" id="KW-0808">Transferase</keyword>
<evidence type="ECO:0000256" key="1">
    <source>
        <dbReference type="ARBA" id="ARBA00012468"/>
    </source>
</evidence>
<evidence type="ECO:0000256" key="4">
    <source>
        <dbReference type="ARBA" id="ARBA00022723"/>
    </source>
</evidence>
<dbReference type="GO" id="GO:0016756">
    <property type="term" value="F:glutathione gamma-glutamylcysteinyltransferase activity"/>
    <property type="evidence" value="ECO:0007669"/>
    <property type="project" value="UniProtKB-EC"/>
</dbReference>
<evidence type="ECO:0000259" key="6">
    <source>
        <dbReference type="PROSITE" id="PS51443"/>
    </source>
</evidence>
<keyword evidence="4" id="KW-0479">Metal-binding</keyword>
<dbReference type="EC" id="2.3.2.15" evidence="1"/>
<dbReference type="GO" id="GO:0098849">
    <property type="term" value="P:cellular detoxification of cadmium ion"/>
    <property type="evidence" value="ECO:0007669"/>
    <property type="project" value="TreeGrafter"/>
</dbReference>
<dbReference type="PANTHER" id="PTHR33447:SF2">
    <property type="entry name" value="GLUTATHIONE GAMMA-GLUTAMYLCYSTEINYLTRANSFERASE"/>
    <property type="match status" value="1"/>
</dbReference>
<dbReference type="InterPro" id="IPR038156">
    <property type="entry name" value="PCS_N_sf"/>
</dbReference>
<dbReference type="InterPro" id="IPR015407">
    <property type="entry name" value="Phytochelatin_synthase_C"/>
</dbReference>
<evidence type="ECO:0000313" key="8">
    <source>
        <dbReference type="Proteomes" id="UP000823388"/>
    </source>
</evidence>
<dbReference type="GO" id="GO:0046872">
    <property type="term" value="F:metal ion binding"/>
    <property type="evidence" value="ECO:0007669"/>
    <property type="project" value="UniProtKB-KW"/>
</dbReference>
<evidence type="ECO:0000313" key="7">
    <source>
        <dbReference type="EMBL" id="KAG2594967.1"/>
    </source>
</evidence>
<dbReference type="PROSITE" id="PS51443">
    <property type="entry name" value="PCS"/>
    <property type="match status" value="1"/>
</dbReference>
<dbReference type="Proteomes" id="UP000823388">
    <property type="component" value="Chromosome 5K"/>
</dbReference>
<proteinExistence type="predicted"/>
<evidence type="ECO:0000256" key="5">
    <source>
        <dbReference type="ARBA" id="ARBA00023315"/>
    </source>
</evidence>
<gene>
    <name evidence="7" type="ORF">PVAP13_5KG042100</name>
</gene>
<accession>A0A8T0S9Q7</accession>
<dbReference type="InterPro" id="IPR040409">
    <property type="entry name" value="PCS-like"/>
</dbReference>
<reference evidence="7" key="1">
    <citation type="submission" date="2020-05" db="EMBL/GenBank/DDBJ databases">
        <title>WGS assembly of Panicum virgatum.</title>
        <authorList>
            <person name="Lovell J.T."/>
            <person name="Jenkins J."/>
            <person name="Shu S."/>
            <person name="Juenger T.E."/>
            <person name="Schmutz J."/>
        </authorList>
    </citation>
    <scope>NUCLEOTIDE SEQUENCE</scope>
    <source>
        <strain evidence="7">AP13</strain>
    </source>
</reference>
<dbReference type="Pfam" id="PF09328">
    <property type="entry name" value="Phytochelatin_C"/>
    <property type="match status" value="1"/>
</dbReference>
<keyword evidence="8" id="KW-1185">Reference proteome</keyword>
<dbReference type="GO" id="GO:0046938">
    <property type="term" value="P:phytochelatin biosynthetic process"/>
    <property type="evidence" value="ECO:0007669"/>
    <property type="project" value="InterPro"/>
</dbReference>
<dbReference type="AlphaFoldDB" id="A0A8T0S9Q7"/>
<comment type="caution">
    <text evidence="7">The sequence shown here is derived from an EMBL/GenBank/DDBJ whole genome shotgun (WGS) entry which is preliminary data.</text>
</comment>
<dbReference type="InterPro" id="IPR007719">
    <property type="entry name" value="PCS_N"/>
</dbReference>
<organism evidence="7 8">
    <name type="scientific">Panicum virgatum</name>
    <name type="common">Blackwell switchgrass</name>
    <dbReference type="NCBI Taxonomy" id="38727"/>
    <lineage>
        <taxon>Eukaryota</taxon>
        <taxon>Viridiplantae</taxon>
        <taxon>Streptophyta</taxon>
        <taxon>Embryophyta</taxon>
        <taxon>Tracheophyta</taxon>
        <taxon>Spermatophyta</taxon>
        <taxon>Magnoliopsida</taxon>
        <taxon>Liliopsida</taxon>
        <taxon>Poales</taxon>
        <taxon>Poaceae</taxon>
        <taxon>PACMAD clade</taxon>
        <taxon>Panicoideae</taxon>
        <taxon>Panicodae</taxon>
        <taxon>Paniceae</taxon>
        <taxon>Panicinae</taxon>
        <taxon>Panicum</taxon>
        <taxon>Panicum sect. Hiantes</taxon>
    </lineage>
</organism>
<sequence>MATAPSLYRRVLPSPPAVDFTSPDGKRLFAEALEGGTMEGFFSLASCFQTQSEPAFCGLASLVVVLNALAIDPGRRWKGPWRWFDESMLDCCEPLDKVKAQGITFGKVACLAHCSGADVQPFRANQITVDDLRRHLIRCTSSRDCHLIASYHRKLLKQTGTGHFSPIGGYHATQDMVLILDVARFKYPPHWVPVPLLWEAMNTIDESTGLLRGFILISRHNAAPLALYTVSCIDESWKSMKKYCVEDLPDILKAESLDSVPTLLSRFIDSLPANAGSLIKWVVEVRRKEEGPYLSKEEKERLFVKENVLQQVRDTGLYMIVHDLQCAHIQCCNISSSSEDSITRIAASVCSQGAAMLSGNLVSSDCLCCSCRETCFKGVQANGGGPNTVISGSMVSEGNEQGVDMLLPMPSLSMSSCNSNLGNEIIKYPSGADVLTVLLLALHPSTWFSIMDEKLKTEFQTLVSTDNLPDVLKQEIIHLRRQLYYLKACEDEEYEDPVPSSP</sequence>
<dbReference type="Pfam" id="PF05023">
    <property type="entry name" value="Phytochelatin"/>
    <property type="match status" value="1"/>
</dbReference>
<name>A0A8T0S9Q7_PANVG</name>
<dbReference type="OrthoDB" id="448954at2759"/>
<keyword evidence="2" id="KW-0104">Cadmium</keyword>
<dbReference type="PANTHER" id="PTHR33447">
    <property type="entry name" value="GLUTATHIONE GAMMA-GLUTAMYLCYSTEINYLTRANSFERASE"/>
    <property type="match status" value="1"/>
</dbReference>
<evidence type="ECO:0000256" key="3">
    <source>
        <dbReference type="ARBA" id="ARBA00022679"/>
    </source>
</evidence>
<feature type="domain" description="Peptidase C83" evidence="6">
    <location>
        <begin position="2"/>
        <end position="222"/>
    </location>
</feature>
<dbReference type="GO" id="GO:0010273">
    <property type="term" value="P:detoxification of copper ion"/>
    <property type="evidence" value="ECO:0007669"/>
    <property type="project" value="TreeGrafter"/>
</dbReference>
<evidence type="ECO:0000256" key="2">
    <source>
        <dbReference type="ARBA" id="ARBA00022539"/>
    </source>
</evidence>
<dbReference type="SUPFAM" id="SSF54001">
    <property type="entry name" value="Cysteine proteinases"/>
    <property type="match status" value="1"/>
</dbReference>
<dbReference type="Gene3D" id="3.90.70.30">
    <property type="entry name" value="Phytochelatin synthase, N-terminal domain"/>
    <property type="match status" value="1"/>
</dbReference>
<keyword evidence="5" id="KW-0012">Acyltransferase</keyword>
<protein>
    <recommendedName>
        <fullName evidence="1">glutathione gamma-glutamylcysteinyltransferase</fullName>
        <ecNumber evidence="1">2.3.2.15</ecNumber>
    </recommendedName>
</protein>
<dbReference type="InterPro" id="IPR038765">
    <property type="entry name" value="Papain-like_cys_pep_sf"/>
</dbReference>
<dbReference type="FunFam" id="3.90.70.30:FF:000001">
    <property type="entry name" value="Glutathione gamma-glutamylcysteinyltransferase 1"/>
    <property type="match status" value="1"/>
</dbReference>